<sequence length="300" mass="31393">MKKEDIPAGVVRKVAWRLHPATTSPNDAVAGTASGVATRAASRLAALGAVTNSPAGPAEDFPAVMPSGESSDAPLHDAATQAADAGDMEVAHVGPSRADDPPAIPLPAADEAARVAAVFHKTNPLVRIPFHAPSESLFWEHPAGAPQHTCLPQGVMQELYDKHALSLACPGVYLNDTPVDRWPMSAFSVLQKASVSELLAADARSHDVCVGRSSVPGGGRGVFAERRFAAGESVVPFFGLVVYDDLIDAAMSKDPAAHHTTYGAGTFFTTARDWGQRAVEVVTACRFWEGGGVAQPRPFS</sequence>
<dbReference type="Proteomes" id="UP000798662">
    <property type="component" value="Chromosome 2"/>
</dbReference>
<evidence type="ECO:0000313" key="2">
    <source>
        <dbReference type="Proteomes" id="UP000798662"/>
    </source>
</evidence>
<dbReference type="EMBL" id="CM020619">
    <property type="protein sequence ID" value="KAK1863895.1"/>
    <property type="molecule type" value="Genomic_DNA"/>
</dbReference>
<name>A0ACC3C118_PYRYE</name>
<keyword evidence="2" id="KW-1185">Reference proteome</keyword>
<organism evidence="1 2">
    <name type="scientific">Pyropia yezoensis</name>
    <name type="common">Susabi-nori</name>
    <name type="synonym">Porphyra yezoensis</name>
    <dbReference type="NCBI Taxonomy" id="2788"/>
    <lineage>
        <taxon>Eukaryota</taxon>
        <taxon>Rhodophyta</taxon>
        <taxon>Bangiophyceae</taxon>
        <taxon>Bangiales</taxon>
        <taxon>Bangiaceae</taxon>
        <taxon>Pyropia</taxon>
    </lineage>
</organism>
<reference evidence="1" key="1">
    <citation type="submission" date="2019-11" db="EMBL/GenBank/DDBJ databases">
        <title>Nori genome reveals adaptations in red seaweeds to the harsh intertidal environment.</title>
        <authorList>
            <person name="Wang D."/>
            <person name="Mao Y."/>
        </authorList>
    </citation>
    <scope>NUCLEOTIDE SEQUENCE</scope>
    <source>
        <tissue evidence="1">Gametophyte</tissue>
    </source>
</reference>
<gene>
    <name evidence="1" type="ORF">I4F81_006448</name>
</gene>
<evidence type="ECO:0000313" key="1">
    <source>
        <dbReference type="EMBL" id="KAK1863895.1"/>
    </source>
</evidence>
<comment type="caution">
    <text evidence="1">The sequence shown here is derived from an EMBL/GenBank/DDBJ whole genome shotgun (WGS) entry which is preliminary data.</text>
</comment>
<protein>
    <submittedName>
        <fullName evidence="1">Uncharacterized protein</fullName>
    </submittedName>
</protein>
<proteinExistence type="predicted"/>
<accession>A0ACC3C118</accession>